<reference evidence="2" key="1">
    <citation type="submission" date="2022-08" db="EMBL/GenBank/DDBJ databases">
        <authorList>
            <person name="Somphong A."/>
            <person name="Phongsopitanun W."/>
        </authorList>
    </citation>
    <scope>NUCLEOTIDE SEQUENCE</scope>
    <source>
        <strain evidence="2">LP05-1</strain>
    </source>
</reference>
<evidence type="ECO:0000313" key="2">
    <source>
        <dbReference type="EMBL" id="MCS0639786.1"/>
    </source>
</evidence>
<comment type="caution">
    <text evidence="2">The sequence shown here is derived from an EMBL/GenBank/DDBJ whole genome shotgun (WGS) entry which is preliminary data.</text>
</comment>
<proteinExistence type="predicted"/>
<feature type="compositionally biased region" description="Low complexity" evidence="1">
    <location>
        <begin position="93"/>
        <end position="108"/>
    </location>
</feature>
<accession>A0ABT2CR97</accession>
<evidence type="ECO:0000256" key="1">
    <source>
        <dbReference type="SAM" id="MobiDB-lite"/>
    </source>
</evidence>
<feature type="region of interest" description="Disordered" evidence="1">
    <location>
        <begin position="1"/>
        <end position="64"/>
    </location>
</feature>
<organism evidence="2 3">
    <name type="scientific">Streptomyces pyxinae</name>
    <dbReference type="NCBI Taxonomy" id="2970734"/>
    <lineage>
        <taxon>Bacteria</taxon>
        <taxon>Bacillati</taxon>
        <taxon>Actinomycetota</taxon>
        <taxon>Actinomycetes</taxon>
        <taxon>Kitasatosporales</taxon>
        <taxon>Streptomycetaceae</taxon>
        <taxon>Streptomyces</taxon>
    </lineage>
</organism>
<keyword evidence="3" id="KW-1185">Reference proteome</keyword>
<evidence type="ECO:0000313" key="3">
    <source>
        <dbReference type="Proteomes" id="UP001431313"/>
    </source>
</evidence>
<dbReference type="EMBL" id="JANUGQ010000045">
    <property type="protein sequence ID" value="MCS0639786.1"/>
    <property type="molecule type" value="Genomic_DNA"/>
</dbReference>
<protein>
    <submittedName>
        <fullName evidence="2">Uncharacterized protein</fullName>
    </submittedName>
</protein>
<feature type="compositionally biased region" description="Basic and acidic residues" evidence="1">
    <location>
        <begin position="40"/>
        <end position="54"/>
    </location>
</feature>
<gene>
    <name evidence="2" type="ORF">NX801_29945</name>
</gene>
<sequence length="145" mass="14245">MNAVFVGPVRQDGGDNTGERGAGQGLEVARPHPLPAGDRVAGDDGGRVPERGTDGKAPQVAGGGVVGGVPVAHQLQGKAFVHLPGAGVRVGHSARAPTSSATTARPASVSHGADAVVPHQAGISVDAVPPDETGRSARSGLPPAR</sequence>
<feature type="region of interest" description="Disordered" evidence="1">
    <location>
        <begin position="91"/>
        <end position="145"/>
    </location>
</feature>
<name>A0ABT2CR97_9ACTN</name>
<dbReference type="Proteomes" id="UP001431313">
    <property type="component" value="Unassembled WGS sequence"/>
</dbReference>